<dbReference type="AlphaFoldDB" id="A0A2M9XG08"/>
<dbReference type="NCBIfam" id="NF047799">
    <property type="entry name" value="LIC11874_lipo"/>
    <property type="match status" value="1"/>
</dbReference>
<dbReference type="PROSITE" id="PS51257">
    <property type="entry name" value="PROKAR_LIPOPROTEIN"/>
    <property type="match status" value="1"/>
</dbReference>
<accession>A0A2M9XG08</accession>
<evidence type="ECO:0000313" key="1">
    <source>
        <dbReference type="EMBL" id="PJZ26628.1"/>
    </source>
</evidence>
<reference evidence="1 2" key="1">
    <citation type="submission" date="2017-07" db="EMBL/GenBank/DDBJ databases">
        <title>Leptospira spp. isolated from tropical soils.</title>
        <authorList>
            <person name="Thibeaux R."/>
            <person name="Iraola G."/>
            <person name="Ferres I."/>
            <person name="Bierque E."/>
            <person name="Girault D."/>
            <person name="Soupe-Gilbert M.-E."/>
            <person name="Picardeau M."/>
            <person name="Goarant C."/>
        </authorList>
    </citation>
    <scope>NUCLEOTIDE SEQUENCE [LARGE SCALE GENOMIC DNA]</scope>
    <source>
        <strain evidence="1 2">MCA1-C-A1</strain>
    </source>
</reference>
<dbReference type="Proteomes" id="UP000232196">
    <property type="component" value="Unassembled WGS sequence"/>
</dbReference>
<dbReference type="OrthoDB" id="334733at2"/>
<evidence type="ECO:0008006" key="3">
    <source>
        <dbReference type="Google" id="ProtNLM"/>
    </source>
</evidence>
<sequence length="224" mass="25980">MRSGFSIRFFQKSLFLLCFLFFGCFEYEETLTINSNLSGTLEISYVVPTKRKSEESLIKFLPTRKEEIQSRLNKGFFSKSLVLKDYSFQKLESSEAEPGAFREKAKVTYKVDFTDISQLENVLIGNVQIKKEKANTIYIKREFPSISKSMESMQMDGEKKVLSETLRLIRGNALNFKVNFPITSVCYTNRGEQSLGRLSYRLPLADTVEKFGNKSWDYRITFVF</sequence>
<dbReference type="EMBL" id="NPDN01000002">
    <property type="protein sequence ID" value="PJZ26628.1"/>
    <property type="molecule type" value="Genomic_DNA"/>
</dbReference>
<comment type="caution">
    <text evidence="1">The sequence shown here is derived from an EMBL/GenBank/DDBJ whole genome shotgun (WGS) entry which is preliminary data.</text>
</comment>
<gene>
    <name evidence="1" type="ORF">CH357_03805</name>
</gene>
<dbReference type="InterPro" id="IPR058176">
    <property type="entry name" value="LIC11874-like"/>
</dbReference>
<organism evidence="1 2">
    <name type="scientific">Leptospira hartskeerlii</name>
    <dbReference type="NCBI Taxonomy" id="2023177"/>
    <lineage>
        <taxon>Bacteria</taxon>
        <taxon>Pseudomonadati</taxon>
        <taxon>Spirochaetota</taxon>
        <taxon>Spirochaetia</taxon>
        <taxon>Leptospirales</taxon>
        <taxon>Leptospiraceae</taxon>
        <taxon>Leptospira</taxon>
    </lineage>
</organism>
<evidence type="ECO:0000313" key="2">
    <source>
        <dbReference type="Proteomes" id="UP000232196"/>
    </source>
</evidence>
<dbReference type="RefSeq" id="WP_100705448.1">
    <property type="nucleotide sequence ID" value="NZ_NPDL01000002.1"/>
</dbReference>
<protein>
    <recommendedName>
        <fullName evidence="3">Lipoprotein</fullName>
    </recommendedName>
</protein>
<proteinExistence type="predicted"/>
<name>A0A2M9XG08_9LEPT</name>
<keyword evidence="2" id="KW-1185">Reference proteome</keyword>